<keyword evidence="2" id="KW-1185">Reference proteome</keyword>
<reference evidence="1 2" key="1">
    <citation type="journal article" date="2015" name="Genome Biol.">
        <title>Comparative genomics of Steinernema reveals deeply conserved gene regulatory networks.</title>
        <authorList>
            <person name="Dillman A.R."/>
            <person name="Macchietto M."/>
            <person name="Porter C.F."/>
            <person name="Rogers A."/>
            <person name="Williams B."/>
            <person name="Antoshechkin I."/>
            <person name="Lee M.M."/>
            <person name="Goodwin Z."/>
            <person name="Lu X."/>
            <person name="Lewis E.E."/>
            <person name="Goodrich-Blair H."/>
            <person name="Stock S.P."/>
            <person name="Adams B.J."/>
            <person name="Sternberg P.W."/>
            <person name="Mortazavi A."/>
        </authorList>
    </citation>
    <scope>NUCLEOTIDE SEQUENCE [LARGE SCALE GENOMIC DNA]</scope>
    <source>
        <strain evidence="1 2">ALL</strain>
    </source>
</reference>
<dbReference type="Proteomes" id="UP000298663">
    <property type="component" value="Unassembled WGS sequence"/>
</dbReference>
<gene>
    <name evidence="1" type="ORF">L596_008933</name>
</gene>
<comment type="caution">
    <text evidence="1">The sequence shown here is derived from an EMBL/GenBank/DDBJ whole genome shotgun (WGS) entry which is preliminary data.</text>
</comment>
<name>A0A4U5PEF3_STECR</name>
<protein>
    <submittedName>
        <fullName evidence="1">Uncharacterized protein</fullName>
    </submittedName>
</protein>
<proteinExistence type="predicted"/>
<dbReference type="AlphaFoldDB" id="A0A4U5PEF3"/>
<evidence type="ECO:0000313" key="1">
    <source>
        <dbReference type="EMBL" id="TKR94673.1"/>
    </source>
</evidence>
<accession>A0A4U5PEF3</accession>
<sequence>MLNLSSPASLDRDSCDCTGVGKDLEHLGHEFLDIIHKDLPKLANQCPQGNVAKAEKYMREKLIEVSTLEFCNVHTGNRDIATSCKQLKKELNKANGILNKIYAALKHGCDCWC</sequence>
<evidence type="ECO:0000313" key="2">
    <source>
        <dbReference type="Proteomes" id="UP000298663"/>
    </source>
</evidence>
<organism evidence="1 2">
    <name type="scientific">Steinernema carpocapsae</name>
    <name type="common">Entomopathogenic nematode</name>
    <dbReference type="NCBI Taxonomy" id="34508"/>
    <lineage>
        <taxon>Eukaryota</taxon>
        <taxon>Metazoa</taxon>
        <taxon>Ecdysozoa</taxon>
        <taxon>Nematoda</taxon>
        <taxon>Chromadorea</taxon>
        <taxon>Rhabditida</taxon>
        <taxon>Tylenchina</taxon>
        <taxon>Panagrolaimomorpha</taxon>
        <taxon>Strongyloidoidea</taxon>
        <taxon>Steinernematidae</taxon>
        <taxon>Steinernema</taxon>
    </lineage>
</organism>
<dbReference type="EMBL" id="AZBU02000002">
    <property type="protein sequence ID" value="TKR94673.1"/>
    <property type="molecule type" value="Genomic_DNA"/>
</dbReference>
<reference evidence="1 2" key="2">
    <citation type="journal article" date="2019" name="G3 (Bethesda)">
        <title>Hybrid Assembly of the Genome of the Entomopathogenic Nematode Steinernema carpocapsae Identifies the X-Chromosome.</title>
        <authorList>
            <person name="Serra L."/>
            <person name="Macchietto M."/>
            <person name="Macias-Munoz A."/>
            <person name="McGill C.J."/>
            <person name="Rodriguez I.M."/>
            <person name="Rodriguez B."/>
            <person name="Murad R."/>
            <person name="Mortazavi A."/>
        </authorList>
    </citation>
    <scope>NUCLEOTIDE SEQUENCE [LARGE SCALE GENOMIC DNA]</scope>
    <source>
        <strain evidence="1 2">ALL</strain>
    </source>
</reference>